<dbReference type="PROSITE" id="PS00154">
    <property type="entry name" value="ATPASE_E1_E2"/>
    <property type="match status" value="1"/>
</dbReference>
<evidence type="ECO:0000256" key="1">
    <source>
        <dbReference type="ARBA" id="ARBA00004370"/>
    </source>
</evidence>
<keyword evidence="3" id="KW-0812">Transmembrane</keyword>
<dbReference type="GO" id="GO:0043682">
    <property type="term" value="F:P-type divalent copper transporter activity"/>
    <property type="evidence" value="ECO:0007669"/>
    <property type="project" value="TreeGrafter"/>
</dbReference>
<dbReference type="CDD" id="cd00371">
    <property type="entry name" value="HMA"/>
    <property type="match status" value="1"/>
</dbReference>
<dbReference type="InterPro" id="IPR008250">
    <property type="entry name" value="ATPase_P-typ_transduc_dom_A_sf"/>
</dbReference>
<dbReference type="InterPro" id="IPR036412">
    <property type="entry name" value="HAD-like_sf"/>
</dbReference>
<dbReference type="Gene3D" id="3.40.1110.10">
    <property type="entry name" value="Calcium-transporting ATPase, cytoplasmic domain N"/>
    <property type="match status" value="1"/>
</dbReference>
<dbReference type="Pfam" id="PF00403">
    <property type="entry name" value="HMA"/>
    <property type="match status" value="1"/>
</dbReference>
<dbReference type="SUPFAM" id="SSF56784">
    <property type="entry name" value="HAD-like"/>
    <property type="match status" value="1"/>
</dbReference>
<proteinExistence type="inferred from homology"/>
<dbReference type="InterPro" id="IPR018303">
    <property type="entry name" value="ATPase_P-typ_P_site"/>
</dbReference>
<comment type="subcellular location">
    <subcellularLocation>
        <location evidence="1">Membrane</location>
    </subcellularLocation>
</comment>
<evidence type="ECO:0000313" key="8">
    <source>
        <dbReference type="EMBL" id="GAU26697.1"/>
    </source>
</evidence>
<dbReference type="Gene3D" id="3.30.70.100">
    <property type="match status" value="1"/>
</dbReference>
<dbReference type="OrthoDB" id="432719at2759"/>
<keyword evidence="6" id="KW-0472">Membrane</keyword>
<feature type="domain" description="HMA" evidence="7">
    <location>
        <begin position="75"/>
        <end position="145"/>
    </location>
</feature>
<sequence length="640" mass="68492">MATHLLKLSLFSPPNLSFTFNHNHHFISLLHTKRRRINHSRKILRQKFSISNSFGTEIRSPQSSLLQLQPQIKDSPVLLDVTGMMCGGCVSRVKNILSSDDRVDSVVVNMLTETAAIKLKLLDEESTSVAESLARRLSECGFPTKKRESGLGVAENVRKWKELVKKKEELLVKSRNRVAFAWTLVALCCGSHASHIFHSLGIHIGHELLFDGFNAFKKGSPNMNSLVGFGSIAAFIISSISLLNPELAWDASFFDEPSLISTQSRLVITSSEGSPSTDSVLSSDSICVEVPTDDIRVGDSVLVLPGETIPIDDGPLRIESSSTGSNTMISKIVRMVVSCPCALGLATPTAILVGTSLGARKGLLIRGGDVLERLAGVNYIALDKTGTLTRGKPVVSAIGSIHYGESEILQIAAAVEKTASHPIAKAIINKAESLELVLPLTKGQIVEPGFGTLAEVDGRLVAVGSLEWVHERFKTKMNPSDLMNLEHSLMNHSSSTSSSKYSKTVVYVGREGEGIIGVIAISDIVREDAESTVTRLKKKGIKTVLLSGDREEAVATIAETVGIENDFVKASLSPQQKSAFISSLKAAGHHVAMVGDGINDAPSLAAADVGIALQNEAQENAASDAASIILLGNKISQITP</sequence>
<dbReference type="PRINTS" id="PR00119">
    <property type="entry name" value="CATATPASE"/>
</dbReference>
<gene>
    <name evidence="8" type="ORF">TSUD_314740</name>
</gene>
<evidence type="ECO:0000256" key="5">
    <source>
        <dbReference type="ARBA" id="ARBA00022989"/>
    </source>
</evidence>
<evidence type="ECO:0000256" key="4">
    <source>
        <dbReference type="ARBA" id="ARBA00022967"/>
    </source>
</evidence>
<dbReference type="PANTHER" id="PTHR43520">
    <property type="entry name" value="ATP7, ISOFORM B"/>
    <property type="match status" value="1"/>
</dbReference>
<keyword evidence="4" id="KW-1278">Translocase</keyword>
<keyword evidence="5" id="KW-1133">Transmembrane helix</keyword>
<dbReference type="PROSITE" id="PS50846">
    <property type="entry name" value="HMA_2"/>
    <property type="match status" value="1"/>
</dbReference>
<evidence type="ECO:0000256" key="2">
    <source>
        <dbReference type="ARBA" id="ARBA00006024"/>
    </source>
</evidence>
<protein>
    <recommendedName>
        <fullName evidence="7">HMA domain-containing protein</fullName>
    </recommendedName>
</protein>
<dbReference type="GO" id="GO:0005524">
    <property type="term" value="F:ATP binding"/>
    <property type="evidence" value="ECO:0007669"/>
    <property type="project" value="InterPro"/>
</dbReference>
<evidence type="ECO:0000256" key="6">
    <source>
        <dbReference type="ARBA" id="ARBA00023136"/>
    </source>
</evidence>
<accession>A0A2Z6NBL8</accession>
<dbReference type="SUPFAM" id="SSF55008">
    <property type="entry name" value="HMA, heavy metal-associated domain"/>
    <property type="match status" value="1"/>
</dbReference>
<dbReference type="GO" id="GO:0016020">
    <property type="term" value="C:membrane"/>
    <property type="evidence" value="ECO:0007669"/>
    <property type="project" value="UniProtKB-SubCell"/>
</dbReference>
<evidence type="ECO:0000256" key="3">
    <source>
        <dbReference type="ARBA" id="ARBA00022692"/>
    </source>
</evidence>
<dbReference type="Proteomes" id="UP000242715">
    <property type="component" value="Unassembled WGS sequence"/>
</dbReference>
<dbReference type="SFLD" id="SFLDF00027">
    <property type="entry name" value="p-type_atpase"/>
    <property type="match status" value="1"/>
</dbReference>
<keyword evidence="9" id="KW-1185">Reference proteome</keyword>
<dbReference type="InterPro" id="IPR006121">
    <property type="entry name" value="HMA_dom"/>
</dbReference>
<dbReference type="GO" id="GO:0005507">
    <property type="term" value="F:copper ion binding"/>
    <property type="evidence" value="ECO:0007669"/>
    <property type="project" value="TreeGrafter"/>
</dbReference>
<dbReference type="InterPro" id="IPR044492">
    <property type="entry name" value="P_typ_ATPase_HD_dom"/>
</dbReference>
<evidence type="ECO:0000313" key="9">
    <source>
        <dbReference type="Proteomes" id="UP000242715"/>
    </source>
</evidence>
<evidence type="ECO:0000259" key="7">
    <source>
        <dbReference type="PROSITE" id="PS50846"/>
    </source>
</evidence>
<dbReference type="FunFam" id="3.40.1110.10:FF:000046">
    <property type="entry name" value="Copper-transporting ATPase PAA2, chloroplastic"/>
    <property type="match status" value="1"/>
</dbReference>
<dbReference type="InterPro" id="IPR023214">
    <property type="entry name" value="HAD_sf"/>
</dbReference>
<organism evidence="8 9">
    <name type="scientific">Trifolium subterraneum</name>
    <name type="common">Subterranean clover</name>
    <dbReference type="NCBI Taxonomy" id="3900"/>
    <lineage>
        <taxon>Eukaryota</taxon>
        <taxon>Viridiplantae</taxon>
        <taxon>Streptophyta</taxon>
        <taxon>Embryophyta</taxon>
        <taxon>Tracheophyta</taxon>
        <taxon>Spermatophyta</taxon>
        <taxon>Magnoliopsida</taxon>
        <taxon>eudicotyledons</taxon>
        <taxon>Gunneridae</taxon>
        <taxon>Pentapetalae</taxon>
        <taxon>rosids</taxon>
        <taxon>fabids</taxon>
        <taxon>Fabales</taxon>
        <taxon>Fabaceae</taxon>
        <taxon>Papilionoideae</taxon>
        <taxon>50 kb inversion clade</taxon>
        <taxon>NPAAA clade</taxon>
        <taxon>Hologalegina</taxon>
        <taxon>IRL clade</taxon>
        <taxon>Trifolieae</taxon>
        <taxon>Trifolium</taxon>
    </lineage>
</organism>
<dbReference type="GO" id="GO:0055070">
    <property type="term" value="P:copper ion homeostasis"/>
    <property type="evidence" value="ECO:0007669"/>
    <property type="project" value="TreeGrafter"/>
</dbReference>
<dbReference type="GO" id="GO:0016887">
    <property type="term" value="F:ATP hydrolysis activity"/>
    <property type="evidence" value="ECO:0007669"/>
    <property type="project" value="InterPro"/>
</dbReference>
<dbReference type="InterPro" id="IPR001757">
    <property type="entry name" value="P_typ_ATPase"/>
</dbReference>
<dbReference type="EMBL" id="DF973340">
    <property type="protein sequence ID" value="GAU26697.1"/>
    <property type="molecule type" value="Genomic_DNA"/>
</dbReference>
<dbReference type="SUPFAM" id="SSF81653">
    <property type="entry name" value="Calcium ATPase, transduction domain A"/>
    <property type="match status" value="1"/>
</dbReference>
<dbReference type="AlphaFoldDB" id="A0A2Z6NBL8"/>
<dbReference type="SFLD" id="SFLDS00003">
    <property type="entry name" value="Haloacid_Dehalogenase"/>
    <property type="match status" value="1"/>
</dbReference>
<dbReference type="Pfam" id="PF00702">
    <property type="entry name" value="Hydrolase"/>
    <property type="match status" value="1"/>
</dbReference>
<name>A0A2Z6NBL8_TRISU</name>
<dbReference type="PANTHER" id="PTHR43520:SF19">
    <property type="entry name" value="COPPER-TRANSPORTING ATPASE PAA2, CHLOROPLASTIC"/>
    <property type="match status" value="1"/>
</dbReference>
<dbReference type="SFLD" id="SFLDG00002">
    <property type="entry name" value="C1.7:_P-type_atpase_like"/>
    <property type="match status" value="1"/>
</dbReference>
<dbReference type="InterPro" id="IPR023299">
    <property type="entry name" value="ATPase_P-typ_cyto_dom_N"/>
</dbReference>
<comment type="similarity">
    <text evidence="2">Belongs to the cation transport ATPase (P-type) (TC 3.A.3) family. Type IB subfamily.</text>
</comment>
<dbReference type="InterPro" id="IPR036163">
    <property type="entry name" value="HMA_dom_sf"/>
</dbReference>
<dbReference type="Gene3D" id="3.40.50.1000">
    <property type="entry name" value="HAD superfamily/HAD-like"/>
    <property type="match status" value="1"/>
</dbReference>
<dbReference type="NCBIfam" id="TIGR01494">
    <property type="entry name" value="ATPase_P-type"/>
    <property type="match status" value="1"/>
</dbReference>
<reference evidence="9" key="1">
    <citation type="journal article" date="2017" name="Front. Plant Sci.">
        <title>Climate Clever Clovers: New Paradigm to Reduce the Environmental Footprint of Ruminants by Breeding Low Methanogenic Forages Utilizing Haplotype Variation.</title>
        <authorList>
            <person name="Kaur P."/>
            <person name="Appels R."/>
            <person name="Bayer P.E."/>
            <person name="Keeble-Gagnere G."/>
            <person name="Wang J."/>
            <person name="Hirakawa H."/>
            <person name="Shirasawa K."/>
            <person name="Vercoe P."/>
            <person name="Stefanova K."/>
            <person name="Durmic Z."/>
            <person name="Nichols P."/>
            <person name="Revell C."/>
            <person name="Isobe S.N."/>
            <person name="Edwards D."/>
            <person name="Erskine W."/>
        </authorList>
    </citation>
    <scope>NUCLEOTIDE SEQUENCE [LARGE SCALE GENOMIC DNA]</scope>
    <source>
        <strain evidence="9">cv. Daliak</strain>
    </source>
</reference>